<dbReference type="PANTHER" id="PTHR43806:SF11">
    <property type="entry name" value="CEREVISIN-RELATED"/>
    <property type="match status" value="1"/>
</dbReference>
<dbReference type="Pfam" id="PF00082">
    <property type="entry name" value="Peptidase_S8"/>
    <property type="match status" value="1"/>
</dbReference>
<dbReference type="STRING" id="1071378.G0WG86"/>
<dbReference type="InterPro" id="IPR022398">
    <property type="entry name" value="Peptidase_S8_His-AS"/>
</dbReference>
<dbReference type="SUPFAM" id="SSF52743">
    <property type="entry name" value="Subtilisin-like"/>
    <property type="match status" value="1"/>
</dbReference>
<evidence type="ECO:0000256" key="4">
    <source>
        <dbReference type="ARBA" id="ARBA00022825"/>
    </source>
</evidence>
<dbReference type="InterPro" id="IPR036852">
    <property type="entry name" value="Peptidase_S8/S53_dom_sf"/>
</dbReference>
<evidence type="ECO:0000313" key="9">
    <source>
        <dbReference type="Proteomes" id="UP000000689"/>
    </source>
</evidence>
<evidence type="ECO:0000256" key="6">
    <source>
        <dbReference type="SAM" id="SignalP"/>
    </source>
</evidence>
<proteinExistence type="inferred from homology"/>
<keyword evidence="4 5" id="KW-0720">Serine protease</keyword>
<dbReference type="GO" id="GO:0006508">
    <property type="term" value="P:proteolysis"/>
    <property type="evidence" value="ECO:0007669"/>
    <property type="project" value="UniProtKB-KW"/>
</dbReference>
<dbReference type="PROSITE" id="PS00137">
    <property type="entry name" value="SUBTILASE_HIS"/>
    <property type="match status" value="1"/>
</dbReference>
<comment type="similarity">
    <text evidence="1 5">Belongs to the peptidase S8 family.</text>
</comment>
<evidence type="ECO:0000313" key="8">
    <source>
        <dbReference type="EMBL" id="CCD26797.1"/>
    </source>
</evidence>
<dbReference type="FunFam" id="3.40.50.200:FF:000007">
    <property type="entry name" value="Subtilisin-like serine protease"/>
    <property type="match status" value="1"/>
</dbReference>
<dbReference type="GO" id="GO:0004252">
    <property type="term" value="F:serine-type endopeptidase activity"/>
    <property type="evidence" value="ECO:0007669"/>
    <property type="project" value="UniProtKB-UniRule"/>
</dbReference>
<dbReference type="RefSeq" id="XP_003672040.1">
    <property type="nucleotide sequence ID" value="XM_003671992.1"/>
</dbReference>
<feature type="signal peptide" evidence="6">
    <location>
        <begin position="1"/>
        <end position="19"/>
    </location>
</feature>
<dbReference type="OrthoDB" id="206201at2759"/>
<dbReference type="InterPro" id="IPR000209">
    <property type="entry name" value="Peptidase_S8/S53_dom"/>
</dbReference>
<gene>
    <name evidence="8" type="primary">NDAI0I02280</name>
    <name evidence="8" type="ordered locus">NDAI_0I02280</name>
</gene>
<feature type="active site" description="Charge relay system" evidence="5">
    <location>
        <position position="202"/>
    </location>
</feature>
<dbReference type="EMBL" id="HE580275">
    <property type="protein sequence ID" value="CCD26797.1"/>
    <property type="molecule type" value="Genomic_DNA"/>
</dbReference>
<evidence type="ECO:0000259" key="7">
    <source>
        <dbReference type="Pfam" id="PF00082"/>
    </source>
</evidence>
<keyword evidence="9" id="KW-1185">Reference proteome</keyword>
<dbReference type="HOGENOM" id="CLU_011263_3_1_1"/>
<keyword evidence="3 5" id="KW-0378">Hydrolase</keyword>
<dbReference type="InterPro" id="IPR034193">
    <property type="entry name" value="PCSK9_ProteinaseK-like"/>
</dbReference>
<keyword evidence="6" id="KW-0732">Signal</keyword>
<dbReference type="GO" id="GO:0030435">
    <property type="term" value="P:sporulation resulting in formation of a cellular spore"/>
    <property type="evidence" value="ECO:0007669"/>
    <property type="project" value="UniProtKB-ARBA"/>
</dbReference>
<dbReference type="AlphaFoldDB" id="G0WG86"/>
<dbReference type="OMA" id="CEYSPAR"/>
<feature type="domain" description="Peptidase S8/S53" evidence="7">
    <location>
        <begin position="193"/>
        <end position="447"/>
    </location>
</feature>
<dbReference type="PROSITE" id="PS51892">
    <property type="entry name" value="SUBTILASE"/>
    <property type="match status" value="1"/>
</dbReference>
<dbReference type="PRINTS" id="PR00723">
    <property type="entry name" value="SUBTILISIN"/>
</dbReference>
<dbReference type="KEGG" id="ndi:NDAI_0I02280"/>
<keyword evidence="2 5" id="KW-0645">Protease</keyword>
<feature type="active site" description="Charge relay system" evidence="5">
    <location>
        <position position="235"/>
    </location>
</feature>
<evidence type="ECO:0000256" key="5">
    <source>
        <dbReference type="PROSITE-ProRule" id="PRU01240"/>
    </source>
</evidence>
<sequence>MTLGGTLLILSWFARSITSLIIPEIIHSGNNDASHAKLNERDTLDKNQIPFIIPTHGPQKNFIPDQYIVLFENDTTDLQISRFEQFLSSLIEEDNQKYNVNDNYSKVLSRFQISNDTKGMIIRAPIDDFLEDVKNNIFNYQKIIKIIERDSYVHMNKFTTQIDSSWGLSRISQRNHLKLLQDQFYFYDDNGSGKGVDCYILDTGINSNHIEFEGRASWGVSLPVTEPSLEDSNGHGTHCAGIIGSKTYGVAKETNLIAVKVLDFKGDGSMSDVILGLEFVANSHTNKTNNISSSSSVHSEFKGSVVNLSLGAPKSPSLDIALESAKKIGIHITVAAGNEDEDACMTSPADSPAVITVGASSFSDDRAFFSNWGPCVDVFAPGINIKSTYIGPNNNETLSLSGSSMSSPFVSGLTAYYLSLQPDVSSQFHDSLMTPDQLKRKIIDFSTNGMLKELPLDTANKLVYNGGGKDLSGFWNATRKEN</sequence>
<dbReference type="Proteomes" id="UP000000689">
    <property type="component" value="Chromosome 9"/>
</dbReference>
<accession>G0WG86</accession>
<protein>
    <recommendedName>
        <fullName evidence="7">Peptidase S8/S53 domain-containing protein</fullName>
    </recommendedName>
</protein>
<evidence type="ECO:0000256" key="2">
    <source>
        <dbReference type="ARBA" id="ARBA00022670"/>
    </source>
</evidence>
<dbReference type="eggNOG" id="KOG1153">
    <property type="taxonomic scope" value="Eukaryota"/>
</dbReference>
<dbReference type="InterPro" id="IPR015500">
    <property type="entry name" value="Peptidase_S8_subtilisin-rel"/>
</dbReference>
<reference evidence="8 9" key="1">
    <citation type="journal article" date="2011" name="Proc. Natl. Acad. Sci. U.S.A.">
        <title>Evolutionary erosion of yeast sex chromosomes by mating-type switching accidents.</title>
        <authorList>
            <person name="Gordon J.L."/>
            <person name="Armisen D."/>
            <person name="Proux-Wera E."/>
            <person name="Oheigeartaigh S.S."/>
            <person name="Byrne K.P."/>
            <person name="Wolfe K.H."/>
        </authorList>
    </citation>
    <scope>NUCLEOTIDE SEQUENCE [LARGE SCALE GENOMIC DNA]</scope>
    <source>
        <strain evidence="9">ATCC 10597 / BCRC 20456 / CBS 421 / NBRC 0211 / NRRL Y-12639</strain>
    </source>
</reference>
<feature type="chain" id="PRO_5003411144" description="Peptidase S8/S53 domain-containing protein" evidence="6">
    <location>
        <begin position="20"/>
        <end position="482"/>
    </location>
</feature>
<dbReference type="Gene3D" id="3.40.50.200">
    <property type="entry name" value="Peptidase S8/S53 domain"/>
    <property type="match status" value="1"/>
</dbReference>
<evidence type="ECO:0000256" key="3">
    <source>
        <dbReference type="ARBA" id="ARBA00022801"/>
    </source>
</evidence>
<dbReference type="PANTHER" id="PTHR43806">
    <property type="entry name" value="PEPTIDASE S8"/>
    <property type="match status" value="1"/>
</dbReference>
<dbReference type="InterPro" id="IPR050131">
    <property type="entry name" value="Peptidase_S8_subtilisin-like"/>
</dbReference>
<name>G0WG86_NAUDC</name>
<organism evidence="8 9">
    <name type="scientific">Naumovozyma dairenensis (strain ATCC 10597 / BCRC 20456 / CBS 421 / NBRC 0211 / NRRL Y-12639)</name>
    <name type="common">Saccharomyces dairenensis</name>
    <dbReference type="NCBI Taxonomy" id="1071378"/>
    <lineage>
        <taxon>Eukaryota</taxon>
        <taxon>Fungi</taxon>
        <taxon>Dikarya</taxon>
        <taxon>Ascomycota</taxon>
        <taxon>Saccharomycotina</taxon>
        <taxon>Saccharomycetes</taxon>
        <taxon>Saccharomycetales</taxon>
        <taxon>Saccharomycetaceae</taxon>
        <taxon>Naumovozyma</taxon>
    </lineage>
</organism>
<dbReference type="GeneID" id="11493808"/>
<dbReference type="CDD" id="cd04077">
    <property type="entry name" value="Peptidases_S8_PCSK9_ProteinaseK_like"/>
    <property type="match status" value="1"/>
</dbReference>
<evidence type="ECO:0000256" key="1">
    <source>
        <dbReference type="ARBA" id="ARBA00011073"/>
    </source>
</evidence>
<feature type="active site" description="Charge relay system" evidence="5">
    <location>
        <position position="404"/>
    </location>
</feature>